<dbReference type="InterPro" id="IPR000719">
    <property type="entry name" value="Prot_kinase_dom"/>
</dbReference>
<accession>A0A2P2IZB3</accession>
<organism evidence="2">
    <name type="scientific">Rhizophora mucronata</name>
    <name type="common">Asiatic mangrove</name>
    <dbReference type="NCBI Taxonomy" id="61149"/>
    <lineage>
        <taxon>Eukaryota</taxon>
        <taxon>Viridiplantae</taxon>
        <taxon>Streptophyta</taxon>
        <taxon>Embryophyta</taxon>
        <taxon>Tracheophyta</taxon>
        <taxon>Spermatophyta</taxon>
        <taxon>Magnoliopsida</taxon>
        <taxon>eudicotyledons</taxon>
        <taxon>Gunneridae</taxon>
        <taxon>Pentapetalae</taxon>
        <taxon>rosids</taxon>
        <taxon>fabids</taxon>
        <taxon>Malpighiales</taxon>
        <taxon>Rhizophoraceae</taxon>
        <taxon>Rhizophora</taxon>
    </lineage>
</organism>
<feature type="domain" description="Protein kinase" evidence="1">
    <location>
        <begin position="1"/>
        <end position="99"/>
    </location>
</feature>
<dbReference type="EMBL" id="GGEC01006082">
    <property type="protein sequence ID" value="MBW86565.1"/>
    <property type="molecule type" value="Transcribed_RNA"/>
</dbReference>
<dbReference type="GO" id="GO:0005524">
    <property type="term" value="F:ATP binding"/>
    <property type="evidence" value="ECO:0007669"/>
    <property type="project" value="InterPro"/>
</dbReference>
<evidence type="ECO:0000313" key="2">
    <source>
        <dbReference type="EMBL" id="MBW86565.1"/>
    </source>
</evidence>
<dbReference type="PANTHER" id="PTHR48008:SF11">
    <property type="entry name" value="KINASE-LIKE PROTEIN TMKL1"/>
    <property type="match status" value="1"/>
</dbReference>
<name>A0A2P2IZB3_RHIMU</name>
<proteinExistence type="predicted"/>
<protein>
    <recommendedName>
        <fullName evidence="1">Protein kinase domain-containing protein</fullName>
    </recommendedName>
</protein>
<dbReference type="PANTHER" id="PTHR48008">
    <property type="entry name" value="LEUCINE-RICH REPEAT RECEPTOR-LIKE PROTEIN KINASE IMK3-RELATED"/>
    <property type="match status" value="1"/>
</dbReference>
<dbReference type="Pfam" id="PF07714">
    <property type="entry name" value="PK_Tyr_Ser-Thr"/>
    <property type="match status" value="1"/>
</dbReference>
<dbReference type="Gene3D" id="1.10.510.10">
    <property type="entry name" value="Transferase(Phosphotransferase) domain 1"/>
    <property type="match status" value="1"/>
</dbReference>
<evidence type="ECO:0000259" key="1">
    <source>
        <dbReference type="PROSITE" id="PS50011"/>
    </source>
</evidence>
<reference evidence="2" key="1">
    <citation type="submission" date="2018-02" db="EMBL/GenBank/DDBJ databases">
        <title>Rhizophora mucronata_Transcriptome.</title>
        <authorList>
            <person name="Meera S.P."/>
            <person name="Sreeshan A."/>
            <person name="Augustine A."/>
        </authorList>
    </citation>
    <scope>NUCLEOTIDE SEQUENCE</scope>
    <source>
        <tissue evidence="2">Leaf</tissue>
    </source>
</reference>
<dbReference type="InterPro" id="IPR011009">
    <property type="entry name" value="Kinase-like_dom_sf"/>
</dbReference>
<dbReference type="InterPro" id="IPR001245">
    <property type="entry name" value="Ser-Thr/Tyr_kinase_cat_dom"/>
</dbReference>
<dbReference type="AlphaFoldDB" id="A0A2P2IZB3"/>
<sequence>MMDEFFVARLTEFGLSKLMVPVVADEIVSLAKVDGYKAAELQKMKKCNSRTDVYVFGVLLLEILIGKKPAKNGRSDDFVDLPSMAKVAVLEETTMEVLT</sequence>
<dbReference type="InterPro" id="IPR052451">
    <property type="entry name" value="Ser/Thr_kinase-like"/>
</dbReference>
<dbReference type="GO" id="GO:0004672">
    <property type="term" value="F:protein kinase activity"/>
    <property type="evidence" value="ECO:0007669"/>
    <property type="project" value="InterPro"/>
</dbReference>
<dbReference type="PROSITE" id="PS50011">
    <property type="entry name" value="PROTEIN_KINASE_DOM"/>
    <property type="match status" value="1"/>
</dbReference>
<dbReference type="SUPFAM" id="SSF56112">
    <property type="entry name" value="Protein kinase-like (PK-like)"/>
    <property type="match status" value="1"/>
</dbReference>